<dbReference type="InterPro" id="IPR000477">
    <property type="entry name" value="RT_dom"/>
</dbReference>
<feature type="domain" description="Reverse transcriptase" evidence="1">
    <location>
        <begin position="7"/>
        <end position="116"/>
    </location>
</feature>
<dbReference type="Pfam" id="PF00078">
    <property type="entry name" value="RVT_1"/>
    <property type="match status" value="1"/>
</dbReference>
<evidence type="ECO:0000313" key="2">
    <source>
        <dbReference type="EMBL" id="KAK8384821.1"/>
    </source>
</evidence>
<gene>
    <name evidence="2" type="ORF">O3P69_014404</name>
</gene>
<reference evidence="2 3" key="1">
    <citation type="submission" date="2023-03" db="EMBL/GenBank/DDBJ databases">
        <title>High-quality genome of Scylla paramamosain provides insights in environmental adaptation.</title>
        <authorList>
            <person name="Zhang L."/>
        </authorList>
    </citation>
    <scope>NUCLEOTIDE SEQUENCE [LARGE SCALE GENOMIC DNA]</scope>
    <source>
        <strain evidence="2">LZ_2023a</strain>
        <tissue evidence="2">Muscle</tissue>
    </source>
</reference>
<keyword evidence="3" id="KW-1185">Reference proteome</keyword>
<comment type="caution">
    <text evidence="2">The sequence shown here is derived from an EMBL/GenBank/DDBJ whole genome shotgun (WGS) entry which is preliminary data.</text>
</comment>
<accession>A0AAW0TBT3</accession>
<protein>
    <recommendedName>
        <fullName evidence="1">Reverse transcriptase domain-containing protein</fullName>
    </recommendedName>
</protein>
<name>A0AAW0TBT3_SCYPA</name>
<evidence type="ECO:0000313" key="3">
    <source>
        <dbReference type="Proteomes" id="UP001487740"/>
    </source>
</evidence>
<dbReference type="Proteomes" id="UP001487740">
    <property type="component" value="Unassembled WGS sequence"/>
</dbReference>
<dbReference type="PANTHER" id="PTHR47027:SF20">
    <property type="entry name" value="REVERSE TRANSCRIPTASE-LIKE PROTEIN WITH RNA-DIRECTED DNA POLYMERASE DOMAIN"/>
    <property type="match status" value="1"/>
</dbReference>
<dbReference type="EMBL" id="JARAKH010000034">
    <property type="protein sequence ID" value="KAK8384821.1"/>
    <property type="molecule type" value="Genomic_DNA"/>
</dbReference>
<dbReference type="PANTHER" id="PTHR47027">
    <property type="entry name" value="REVERSE TRANSCRIPTASE DOMAIN-CONTAINING PROTEIN"/>
    <property type="match status" value="1"/>
</dbReference>
<sequence>MEVAVRYAGELSEAFPVAAGVKQGCVLAPTLFNIFPGGSNEHNYDDDAALVCHSADGPQRSLDFISLVYGRAGLNINTDKTEVVQQLADNDQIQATVFVYSVELKNSSTFMYLGSELVTNSEFRSRTGALPLEVLIIQRQLCWLKQLPVGTADMPPLKTGPMSVSSAAEDADLRPVSAITNDLTPEAFSSDSDIVGM</sequence>
<proteinExistence type="predicted"/>
<dbReference type="AlphaFoldDB" id="A0AAW0TBT3"/>
<evidence type="ECO:0000259" key="1">
    <source>
        <dbReference type="Pfam" id="PF00078"/>
    </source>
</evidence>
<organism evidence="2 3">
    <name type="scientific">Scylla paramamosain</name>
    <name type="common">Mud crab</name>
    <dbReference type="NCBI Taxonomy" id="85552"/>
    <lineage>
        <taxon>Eukaryota</taxon>
        <taxon>Metazoa</taxon>
        <taxon>Ecdysozoa</taxon>
        <taxon>Arthropoda</taxon>
        <taxon>Crustacea</taxon>
        <taxon>Multicrustacea</taxon>
        <taxon>Malacostraca</taxon>
        <taxon>Eumalacostraca</taxon>
        <taxon>Eucarida</taxon>
        <taxon>Decapoda</taxon>
        <taxon>Pleocyemata</taxon>
        <taxon>Brachyura</taxon>
        <taxon>Eubrachyura</taxon>
        <taxon>Portunoidea</taxon>
        <taxon>Portunidae</taxon>
        <taxon>Portuninae</taxon>
        <taxon>Scylla</taxon>
    </lineage>
</organism>